<organism evidence="1 2">
    <name type="scientific">Aquarana catesbeiana</name>
    <name type="common">American bullfrog</name>
    <name type="synonym">Rana catesbeiana</name>
    <dbReference type="NCBI Taxonomy" id="8400"/>
    <lineage>
        <taxon>Eukaryota</taxon>
        <taxon>Metazoa</taxon>
        <taxon>Chordata</taxon>
        <taxon>Craniata</taxon>
        <taxon>Vertebrata</taxon>
        <taxon>Euteleostomi</taxon>
        <taxon>Amphibia</taxon>
        <taxon>Batrachia</taxon>
        <taxon>Anura</taxon>
        <taxon>Neobatrachia</taxon>
        <taxon>Ranoidea</taxon>
        <taxon>Ranidae</taxon>
        <taxon>Aquarana</taxon>
    </lineage>
</organism>
<protein>
    <recommendedName>
        <fullName evidence="3">HMG box domain-containing protein</fullName>
    </recommendedName>
</protein>
<sequence>MFCRLNRKAYLRVNPGKASTTATRDLAELWRNMSVKERRPYCMKALHYSLINDRLVKQRNVNLLSGEVSPPKPLSVLLADKSLPLTPVSKFFHQDIKFPLPTL</sequence>
<dbReference type="PANTHER" id="PTHR47658:SF1">
    <property type="entry name" value="MEIOSIS INITIATOR PROTEIN"/>
    <property type="match status" value="1"/>
</dbReference>
<keyword evidence="2" id="KW-1185">Reference proteome</keyword>
<name>A0A2G9R6J2_AQUCT</name>
<dbReference type="AlphaFoldDB" id="A0A2G9R6J2"/>
<proteinExistence type="predicted"/>
<evidence type="ECO:0000313" key="2">
    <source>
        <dbReference type="Proteomes" id="UP000228934"/>
    </source>
</evidence>
<dbReference type="EMBL" id="KV976568">
    <property type="protein sequence ID" value="PIO22873.1"/>
    <property type="molecule type" value="Genomic_DNA"/>
</dbReference>
<evidence type="ECO:0000313" key="1">
    <source>
        <dbReference type="EMBL" id="PIO22873.1"/>
    </source>
</evidence>
<dbReference type="PANTHER" id="PTHR47658">
    <property type="entry name" value="HIGH MOBILITY GROUP B PROTEIN 12-RELATED"/>
    <property type="match status" value="1"/>
</dbReference>
<dbReference type="Gene3D" id="1.10.30.10">
    <property type="entry name" value="High mobility group box domain"/>
    <property type="match status" value="1"/>
</dbReference>
<reference evidence="2" key="1">
    <citation type="journal article" date="2017" name="Nat. Commun.">
        <title>The North American bullfrog draft genome provides insight into hormonal regulation of long noncoding RNA.</title>
        <authorList>
            <person name="Hammond S.A."/>
            <person name="Warren R.L."/>
            <person name="Vandervalk B.P."/>
            <person name="Kucuk E."/>
            <person name="Khan H."/>
            <person name="Gibb E.A."/>
            <person name="Pandoh P."/>
            <person name="Kirk H."/>
            <person name="Zhao Y."/>
            <person name="Jones M."/>
            <person name="Mungall A.J."/>
            <person name="Coope R."/>
            <person name="Pleasance S."/>
            <person name="Moore R.A."/>
            <person name="Holt R.A."/>
            <person name="Round J.M."/>
            <person name="Ohora S."/>
            <person name="Walle B.V."/>
            <person name="Veldhoen N."/>
            <person name="Helbing C.C."/>
            <person name="Birol I."/>
        </authorList>
    </citation>
    <scope>NUCLEOTIDE SEQUENCE [LARGE SCALE GENOMIC DNA]</scope>
</reference>
<dbReference type="InterPro" id="IPR036910">
    <property type="entry name" value="HMG_box_dom_sf"/>
</dbReference>
<dbReference type="OrthoDB" id="1919336at2759"/>
<dbReference type="SUPFAM" id="SSF47095">
    <property type="entry name" value="HMG-box"/>
    <property type="match status" value="1"/>
</dbReference>
<evidence type="ECO:0008006" key="3">
    <source>
        <dbReference type="Google" id="ProtNLM"/>
    </source>
</evidence>
<gene>
    <name evidence="1" type="ORF">AB205_0171940</name>
</gene>
<dbReference type="Proteomes" id="UP000228934">
    <property type="component" value="Unassembled WGS sequence"/>
</dbReference>
<accession>A0A2G9R6J2</accession>